<feature type="signal peptide" evidence="3">
    <location>
        <begin position="1"/>
        <end position="20"/>
    </location>
</feature>
<dbReference type="PANTHER" id="PTHR11731:SF193">
    <property type="entry name" value="DIPEPTIDYL PEPTIDASE 9"/>
    <property type="match status" value="1"/>
</dbReference>
<dbReference type="EMBL" id="BAAAFH010000011">
    <property type="protein sequence ID" value="GAA0875645.1"/>
    <property type="molecule type" value="Genomic_DNA"/>
</dbReference>
<dbReference type="Proteomes" id="UP001501126">
    <property type="component" value="Unassembled WGS sequence"/>
</dbReference>
<keyword evidence="3" id="KW-0732">Signal</keyword>
<dbReference type="InterPro" id="IPR001375">
    <property type="entry name" value="Peptidase_S9_cat"/>
</dbReference>
<keyword evidence="2" id="KW-0378">Hydrolase</keyword>
<feature type="domain" description="Dipeptidylpeptidase IV N-terminal" evidence="5">
    <location>
        <begin position="105"/>
        <end position="444"/>
    </location>
</feature>
<evidence type="ECO:0000313" key="6">
    <source>
        <dbReference type="EMBL" id="GAA0875645.1"/>
    </source>
</evidence>
<reference evidence="7" key="1">
    <citation type="journal article" date="2019" name="Int. J. Syst. Evol. Microbiol.">
        <title>The Global Catalogue of Microorganisms (GCM) 10K type strain sequencing project: providing services to taxonomists for standard genome sequencing and annotation.</title>
        <authorList>
            <consortium name="The Broad Institute Genomics Platform"/>
            <consortium name="The Broad Institute Genome Sequencing Center for Infectious Disease"/>
            <person name="Wu L."/>
            <person name="Ma J."/>
        </authorList>
    </citation>
    <scope>NUCLEOTIDE SEQUENCE [LARGE SCALE GENOMIC DNA]</scope>
    <source>
        <strain evidence="7">JCM 16083</strain>
    </source>
</reference>
<dbReference type="InterPro" id="IPR029058">
    <property type="entry name" value="AB_hydrolase_fold"/>
</dbReference>
<dbReference type="PROSITE" id="PS00708">
    <property type="entry name" value="PRO_ENDOPEP_SER"/>
    <property type="match status" value="1"/>
</dbReference>
<dbReference type="SUPFAM" id="SSF82171">
    <property type="entry name" value="DPP6 N-terminal domain-like"/>
    <property type="match status" value="1"/>
</dbReference>
<dbReference type="Pfam" id="PF00326">
    <property type="entry name" value="Peptidase_S9"/>
    <property type="match status" value="1"/>
</dbReference>
<feature type="domain" description="Peptidase S9 prolyl oligopeptidase catalytic" evidence="4">
    <location>
        <begin position="532"/>
        <end position="726"/>
    </location>
</feature>
<comment type="caution">
    <text evidence="6">The sequence shown here is derived from an EMBL/GenBank/DDBJ whole genome shotgun (WGS) entry which is preliminary data.</text>
</comment>
<sequence length="727" mass="84102">MKLVFAFMICVSAVCSFNYAPAQKQQELTNELIWRDYAFYARRVQGFRSMNDGTHFTRLQQGRSGNAILKSSFLSFTAEPEVFVHPDELVYNEKKLTVDDYQFNADETKLLIATDYENVYRRSYTATFYIFDLETRNISPLSEQYPVQTLAEFSPDGKKIAFIHENNIYIRNLADGTITAVTTDGSINHIINGTTDWVYEEEFAITMAYNWSPDSKKIAYLRFDESNVKEFTMTYYFELYPDQYTFKYPKAGEDNSKVSLHIYDSEKNTSTPVQLGEYEYIPRISYSPLDDKLIALTLNRHQNHLQYHLIDGSTNEAKVIYEEKDRAYVEIDDNLLFMEDGKSFIRTSEMDGYNHIYRIYFDGKIEQITSGNWDVIEFKGINNDKGIIYYTSAENGATQQDLYQISIKNKKRKQLSSQRGHTDAEFSTGMKYYVQTWSDANTPYVVSLHEASGKQITVLEDNSALVERMKNFPLSKKEFFTLKGHETDLNAWMIKPADFDPTKKYPVFVHVYGGPGSNTVEDTWGSMEYMYHQLLAQKGYIVVSVDPRGTMYRGADFKKSTYLQLGKLELEDFIAAAKVLKTYDYVDENRIGIQGWSYGGYMSSLAMTKGAPHFKMGIAIAPVTNWRYYDNIYTERFMRTPQENAHGYDDNSPINFTEKLEGKYFLIHGSGDDNVHLQNAMEMVNSLVDSNKDFDLFIYPNRNHGIYGGNTRLHLFTMLLEYTLENL</sequence>
<dbReference type="RefSeq" id="WP_343787348.1">
    <property type="nucleotide sequence ID" value="NZ_BAAAFH010000011.1"/>
</dbReference>
<evidence type="ECO:0000256" key="1">
    <source>
        <dbReference type="ARBA" id="ARBA00022670"/>
    </source>
</evidence>
<accession>A0ABP3Y226</accession>
<organism evidence="6 7">
    <name type="scientific">Wandonia haliotis</name>
    <dbReference type="NCBI Taxonomy" id="574963"/>
    <lineage>
        <taxon>Bacteria</taxon>
        <taxon>Pseudomonadati</taxon>
        <taxon>Bacteroidota</taxon>
        <taxon>Flavobacteriia</taxon>
        <taxon>Flavobacteriales</taxon>
        <taxon>Crocinitomicaceae</taxon>
        <taxon>Wandonia</taxon>
    </lineage>
</organism>
<dbReference type="InterPro" id="IPR050278">
    <property type="entry name" value="Serine_Prot_S9B/DPPIV"/>
</dbReference>
<dbReference type="PANTHER" id="PTHR11731">
    <property type="entry name" value="PROTEASE FAMILY S9B,C DIPEPTIDYL-PEPTIDASE IV-RELATED"/>
    <property type="match status" value="1"/>
</dbReference>
<evidence type="ECO:0000259" key="5">
    <source>
        <dbReference type="Pfam" id="PF00930"/>
    </source>
</evidence>
<evidence type="ECO:0000256" key="3">
    <source>
        <dbReference type="SAM" id="SignalP"/>
    </source>
</evidence>
<evidence type="ECO:0000256" key="2">
    <source>
        <dbReference type="ARBA" id="ARBA00022801"/>
    </source>
</evidence>
<gene>
    <name evidence="6" type="ORF">GCM10009118_20540</name>
</gene>
<name>A0ABP3Y226_9FLAO</name>
<dbReference type="InterPro" id="IPR002469">
    <property type="entry name" value="Peptidase_S9B_N"/>
</dbReference>
<evidence type="ECO:0000259" key="4">
    <source>
        <dbReference type="Pfam" id="PF00326"/>
    </source>
</evidence>
<dbReference type="SUPFAM" id="SSF53474">
    <property type="entry name" value="alpha/beta-Hydrolases"/>
    <property type="match status" value="1"/>
</dbReference>
<dbReference type="Gene3D" id="3.40.50.1820">
    <property type="entry name" value="alpha/beta hydrolase"/>
    <property type="match status" value="1"/>
</dbReference>
<proteinExistence type="predicted"/>
<dbReference type="Pfam" id="PF00930">
    <property type="entry name" value="DPPIV_N"/>
    <property type="match status" value="1"/>
</dbReference>
<feature type="chain" id="PRO_5046617240" evidence="3">
    <location>
        <begin position="21"/>
        <end position="727"/>
    </location>
</feature>
<dbReference type="Gene3D" id="2.140.10.30">
    <property type="entry name" value="Dipeptidylpeptidase IV, N-terminal domain"/>
    <property type="match status" value="1"/>
</dbReference>
<keyword evidence="1" id="KW-0645">Protease</keyword>
<evidence type="ECO:0000313" key="7">
    <source>
        <dbReference type="Proteomes" id="UP001501126"/>
    </source>
</evidence>
<dbReference type="InterPro" id="IPR002471">
    <property type="entry name" value="Pept_S9_AS"/>
</dbReference>
<protein>
    <submittedName>
        <fullName evidence="6">S9 family peptidase</fullName>
    </submittedName>
</protein>
<keyword evidence="7" id="KW-1185">Reference proteome</keyword>